<name>A0A9X2JE25_9SPHI</name>
<evidence type="ECO:0000313" key="2">
    <source>
        <dbReference type="Proteomes" id="UP001155182"/>
    </source>
</evidence>
<sequence>MTEILFKKESYDLIGTCMDIHRTLGHGFKEIVYKDALEYELNKKKIHFEREKEYSITYKDVVLKHKYYADFVVNNSIILEIKTASLIIDSFILQTVNY</sequence>
<keyword evidence="2" id="KW-1185">Reference proteome</keyword>
<organism evidence="1 2">
    <name type="scientific">Solitalea agri</name>
    <dbReference type="NCBI Taxonomy" id="2953739"/>
    <lineage>
        <taxon>Bacteria</taxon>
        <taxon>Pseudomonadati</taxon>
        <taxon>Bacteroidota</taxon>
        <taxon>Sphingobacteriia</taxon>
        <taxon>Sphingobacteriales</taxon>
        <taxon>Sphingobacteriaceae</taxon>
        <taxon>Solitalea</taxon>
    </lineage>
</organism>
<gene>
    <name evidence="1" type="ORF">NF867_17910</name>
</gene>
<dbReference type="InterPro" id="IPR026350">
    <property type="entry name" value="GxxExxY"/>
</dbReference>
<accession>A0A9X2JE25</accession>
<dbReference type="NCBIfam" id="TIGR04256">
    <property type="entry name" value="GxxExxY"/>
    <property type="match status" value="1"/>
</dbReference>
<dbReference type="Proteomes" id="UP001155182">
    <property type="component" value="Unassembled WGS sequence"/>
</dbReference>
<proteinExistence type="predicted"/>
<dbReference type="Gene3D" id="3.40.91.30">
    <property type="match status" value="1"/>
</dbReference>
<dbReference type="EMBL" id="JAMWYS010000061">
    <property type="protein sequence ID" value="MCO4294743.1"/>
    <property type="molecule type" value="Genomic_DNA"/>
</dbReference>
<dbReference type="Pfam" id="PF13366">
    <property type="entry name" value="PDDEXK_3"/>
    <property type="match status" value="1"/>
</dbReference>
<dbReference type="AlphaFoldDB" id="A0A9X2JE25"/>
<dbReference type="RefSeq" id="WP_252589775.1">
    <property type="nucleotide sequence ID" value="NZ_JAMWYS010000061.1"/>
</dbReference>
<comment type="caution">
    <text evidence="1">The sequence shown here is derived from an EMBL/GenBank/DDBJ whole genome shotgun (WGS) entry which is preliminary data.</text>
</comment>
<evidence type="ECO:0000313" key="1">
    <source>
        <dbReference type="EMBL" id="MCO4294743.1"/>
    </source>
</evidence>
<protein>
    <submittedName>
        <fullName evidence="1">GxxExxY protein</fullName>
    </submittedName>
</protein>
<reference evidence="1" key="1">
    <citation type="submission" date="2022-06" db="EMBL/GenBank/DDBJ databases">
        <title>Solitalea sp. MAHUQ-68 isolated from rhizospheric soil.</title>
        <authorList>
            <person name="Huq M.A."/>
        </authorList>
    </citation>
    <scope>NUCLEOTIDE SEQUENCE</scope>
    <source>
        <strain evidence="1">MAHUQ-68</strain>
    </source>
</reference>